<evidence type="ECO:0000313" key="2">
    <source>
        <dbReference type="Proteomes" id="UP000199512"/>
    </source>
</evidence>
<proteinExistence type="predicted"/>
<accession>A0A1H8K9B6</accession>
<dbReference type="EMBL" id="FODF01000025">
    <property type="protein sequence ID" value="SEN89317.1"/>
    <property type="molecule type" value="Genomic_DNA"/>
</dbReference>
<sequence>MYYKIKKSGALINGRNVLYIYAQDSKIVFIFSGDCPDDRLEIEVNEDPRKLLERITAELRVKEEIIEI</sequence>
<protein>
    <submittedName>
        <fullName evidence="1">Uncharacterized protein</fullName>
    </submittedName>
</protein>
<reference evidence="1 2" key="1">
    <citation type="submission" date="2016-10" db="EMBL/GenBank/DDBJ databases">
        <authorList>
            <person name="de Groot N.N."/>
        </authorList>
    </citation>
    <scope>NUCLEOTIDE SEQUENCE [LARGE SCALE GENOMIC DNA]</scope>
    <source>
        <strain evidence="1 2">Calf135</strain>
    </source>
</reference>
<name>A0A1H8K9B6_9FIRM</name>
<evidence type="ECO:0000313" key="1">
    <source>
        <dbReference type="EMBL" id="SEN89317.1"/>
    </source>
</evidence>
<dbReference type="AlphaFoldDB" id="A0A1H8K9B6"/>
<dbReference type="RefSeq" id="WP_091976101.1">
    <property type="nucleotide sequence ID" value="NZ_CAUWDX010000005.1"/>
</dbReference>
<keyword evidence="2" id="KW-1185">Reference proteome</keyword>
<dbReference type="Proteomes" id="UP000199512">
    <property type="component" value="Unassembled WGS sequence"/>
</dbReference>
<organism evidence="1 2">
    <name type="scientific">Peptostreptococcus russellii</name>
    <dbReference type="NCBI Taxonomy" id="215200"/>
    <lineage>
        <taxon>Bacteria</taxon>
        <taxon>Bacillati</taxon>
        <taxon>Bacillota</taxon>
        <taxon>Clostridia</taxon>
        <taxon>Peptostreptococcales</taxon>
        <taxon>Peptostreptococcaceae</taxon>
        <taxon>Peptostreptococcus</taxon>
    </lineage>
</organism>
<gene>
    <name evidence="1" type="ORF">SAMN05216454_1256</name>
</gene>